<dbReference type="FunCoup" id="A0A3Q1EYW8">
    <property type="interactions" value="533"/>
</dbReference>
<sequence length="404" mass="44651">MEIKTISEVYEAVCDKYDIKINPDVLGVLQKTPATGSLTLKLAGNVRLRRVQRLSDDDVLVLCKCLQNNQHVTGLDLRYNNIGDEGAGHLAELLQQQNSALRSLDVMFNDIKTDGAKVLASSLQTNSSLLSLRLSGNKLGNRAAMDLVSVLQVNNTLQELQLDDCDLATQSVIALSIALKSNEVLRCVDISRPLLFSLQEDWAIHFSEMLAVNGSLLELHLGKMEMTDSGMERLTEGLKLNQSLRYLDLRCNRVTRDGVRHLAEVLKKNSALEIIDLSANRIEDEGAAYLSDAIASPGCILKELSVISNNIRTDGLLSLVQAMKTNSTLTHIYIWGNHLEEPVCLAFRELTCSGRLPPEQTDVSAYEVDGRVFLAQVSNGLRKRWFRCDGRSTSSDTNAPRPDS</sequence>
<keyword evidence="3" id="KW-1185">Reference proteome</keyword>
<organism evidence="2 3">
    <name type="scientific">Acanthochromis polyacanthus</name>
    <name type="common">spiny chromis</name>
    <dbReference type="NCBI Taxonomy" id="80966"/>
    <lineage>
        <taxon>Eukaryota</taxon>
        <taxon>Metazoa</taxon>
        <taxon>Chordata</taxon>
        <taxon>Craniata</taxon>
        <taxon>Vertebrata</taxon>
        <taxon>Euteleostomi</taxon>
        <taxon>Actinopterygii</taxon>
        <taxon>Neopterygii</taxon>
        <taxon>Teleostei</taxon>
        <taxon>Neoteleostei</taxon>
        <taxon>Acanthomorphata</taxon>
        <taxon>Ovalentaria</taxon>
        <taxon>Pomacentridae</taxon>
        <taxon>Acanthochromis</taxon>
    </lineage>
</organism>
<dbReference type="CTD" id="151827"/>
<dbReference type="SUPFAM" id="SSF52047">
    <property type="entry name" value="RNI-like"/>
    <property type="match status" value="1"/>
</dbReference>
<name>A0A3Q1EYW8_9TELE</name>
<dbReference type="OrthoDB" id="272549at2759"/>
<dbReference type="Proteomes" id="UP000257200">
    <property type="component" value="Unplaced"/>
</dbReference>
<dbReference type="Ensembl" id="ENSAPOT00000016962.1">
    <property type="protein sequence ID" value="ENSAPOP00000000385.1"/>
    <property type="gene ID" value="ENSAPOG00000001574.1"/>
</dbReference>
<dbReference type="RefSeq" id="XP_022060282.1">
    <property type="nucleotide sequence ID" value="XM_022204590.2"/>
</dbReference>
<protein>
    <submittedName>
        <fullName evidence="2">Leucine rich repeat containing 34</fullName>
    </submittedName>
</protein>
<dbReference type="InterPro" id="IPR001611">
    <property type="entry name" value="Leu-rich_rpt"/>
</dbReference>
<accession>A0A3Q1EYW8</accession>
<reference evidence="2" key="2">
    <citation type="submission" date="2025-09" db="UniProtKB">
        <authorList>
            <consortium name="Ensembl"/>
        </authorList>
    </citation>
    <scope>IDENTIFICATION</scope>
</reference>
<dbReference type="InParanoid" id="A0A3Q1EYW8"/>
<dbReference type="Gene3D" id="3.80.10.10">
    <property type="entry name" value="Ribonuclease Inhibitor"/>
    <property type="match status" value="3"/>
</dbReference>
<dbReference type="GeneID" id="110958192"/>
<dbReference type="InterPro" id="IPR032675">
    <property type="entry name" value="LRR_dom_sf"/>
</dbReference>
<dbReference type="Pfam" id="PF13516">
    <property type="entry name" value="LRR_6"/>
    <property type="match status" value="6"/>
</dbReference>
<evidence type="ECO:0000313" key="3">
    <source>
        <dbReference type="Proteomes" id="UP000257200"/>
    </source>
</evidence>
<reference evidence="2" key="1">
    <citation type="submission" date="2025-08" db="UniProtKB">
        <authorList>
            <consortium name="Ensembl"/>
        </authorList>
    </citation>
    <scope>IDENTIFICATION</scope>
</reference>
<dbReference type="PANTHER" id="PTHR24111">
    <property type="entry name" value="LEUCINE-RICH REPEAT-CONTAINING PROTEIN 34"/>
    <property type="match status" value="1"/>
</dbReference>
<evidence type="ECO:0000256" key="1">
    <source>
        <dbReference type="ARBA" id="ARBA00022737"/>
    </source>
</evidence>
<evidence type="ECO:0000313" key="2">
    <source>
        <dbReference type="Ensembl" id="ENSAPOP00000000385.1"/>
    </source>
</evidence>
<dbReference type="PANTHER" id="PTHR24111:SF4">
    <property type="entry name" value="LEUCINE-RICH REPEAT-CONTAINING PROTEIN 34"/>
    <property type="match status" value="1"/>
</dbReference>
<dbReference type="GeneTree" id="ENSGT00940000156456"/>
<dbReference type="STRING" id="80966.ENSAPOP00000000385"/>
<dbReference type="SMART" id="SM00368">
    <property type="entry name" value="LRR_RI"/>
    <property type="match status" value="8"/>
</dbReference>
<proteinExistence type="predicted"/>
<keyword evidence="1" id="KW-0677">Repeat</keyword>
<dbReference type="InterPro" id="IPR052201">
    <property type="entry name" value="LRR-containing_regulator"/>
</dbReference>
<dbReference type="AlphaFoldDB" id="A0A3Q1EYW8"/>